<reference evidence="1" key="1">
    <citation type="submission" date="2020-06" db="EMBL/GenBank/DDBJ databases">
        <title>Whole Genome Sequence of Halomonas aquamarina MB598.</title>
        <authorList>
            <person name="Pervaiz M."/>
            <person name="Fariq A."/>
            <person name="Yasmin A."/>
            <person name="Welch M."/>
        </authorList>
    </citation>
    <scope>NUCLEOTIDE SEQUENCE</scope>
    <source>
        <strain evidence="1">MB598</strain>
    </source>
</reference>
<evidence type="ECO:0000313" key="1">
    <source>
        <dbReference type="EMBL" id="MBZ5489158.1"/>
    </source>
</evidence>
<evidence type="ECO:0000313" key="2">
    <source>
        <dbReference type="Proteomes" id="UP001319846"/>
    </source>
</evidence>
<dbReference type="Proteomes" id="UP001319846">
    <property type="component" value="Unassembled WGS sequence"/>
</dbReference>
<proteinExistence type="predicted"/>
<organism evidence="1 2">
    <name type="scientific">Vreelandella aquamarina</name>
    <dbReference type="NCBI Taxonomy" id="77097"/>
    <lineage>
        <taxon>Bacteria</taxon>
        <taxon>Pseudomonadati</taxon>
        <taxon>Pseudomonadota</taxon>
        <taxon>Gammaproteobacteria</taxon>
        <taxon>Oceanospirillales</taxon>
        <taxon>Halomonadaceae</taxon>
        <taxon>Vreelandella</taxon>
    </lineage>
</organism>
<dbReference type="EMBL" id="JABYQT010000017">
    <property type="protein sequence ID" value="MBZ5489158.1"/>
    <property type="molecule type" value="Genomic_DNA"/>
</dbReference>
<keyword evidence="2" id="KW-1185">Reference proteome</keyword>
<name>A0ACC5VYB3_9GAMM</name>
<accession>A0ACC5VYB3</accession>
<comment type="caution">
    <text evidence="1">The sequence shown here is derived from an EMBL/GenBank/DDBJ whole genome shotgun (WGS) entry which is preliminary data.</text>
</comment>
<protein>
    <submittedName>
        <fullName evidence="1">Uncharacterized protein</fullName>
    </submittedName>
</protein>
<gene>
    <name evidence="1" type="ORF">HW452_16685</name>
</gene>
<sequence length="105" mass="12089">MSDNNPDVAVRSKPIFERHFQTLLLTLVAGLIAWQGMTTLKLSESSARQDERVSHLIGLTEQLRQDLRAMDSQYLPRREAEMHRNETRSKLDALESRVSRLEAVQ</sequence>